<evidence type="ECO:0000313" key="44">
    <source>
        <dbReference type="Proteomes" id="UP000225264"/>
    </source>
</evidence>
<reference evidence="21 61" key="21">
    <citation type="submission" date="2019-12" db="EMBL/GenBank/DDBJ databases">
        <title>Enteriobacteria Tanzani isolates_10432.</title>
        <authorList>
            <person name="Subbiah M."/>
            <person name="Call D."/>
        </authorList>
    </citation>
    <scope>NUCLEOTIDE SEQUENCE [LARGE SCALE GENOMIC DNA]</scope>
    <source>
        <strain evidence="21 61">10432wF6</strain>
    </source>
</reference>
<dbReference type="EMBL" id="WTQJ01000503">
    <property type="protein sequence ID" value="MWR15359.1"/>
    <property type="molecule type" value="Genomic_DNA"/>
</dbReference>
<dbReference type="InterPro" id="IPR043176">
    <property type="entry name" value="NlpE_N_sf"/>
</dbReference>
<reference evidence="16" key="26">
    <citation type="submission" date="2020-04" db="EMBL/GenBank/DDBJ databases">
        <authorList>
            <consortium name="NCBI Pathogen Detection Project"/>
        </authorList>
    </citation>
    <scope>NUCLEOTIDE SEQUENCE</scope>
    <source>
        <strain evidence="17">SJP41</strain>
        <strain evidence="16">TW14994</strain>
        <strain evidence="15">W1_5_ERB1</strain>
    </source>
</reference>
<reference evidence="20" key="29">
    <citation type="submission" date="2023-06" db="EMBL/GenBank/DDBJ databases">
        <title>Deciphering the underlying mechanisms mediating the transmission of blaNDM gene from human to animals in China.</title>
        <authorList>
            <person name="Chen K."/>
            <person name="Chen S."/>
        </authorList>
    </citation>
    <scope>NUCLEOTIDE SEQUENCE</scope>
    <source>
        <strain evidence="20">1199</strain>
    </source>
</reference>
<evidence type="ECO:0000313" key="40">
    <source>
        <dbReference type="Proteomes" id="UP000184077"/>
    </source>
</evidence>
<dbReference type="Proteomes" id="UP000531463">
    <property type="component" value="Unassembled WGS sequence"/>
</dbReference>
<dbReference type="EMBL" id="AATJKW010000010">
    <property type="protein sequence ID" value="EFL9836955.1"/>
    <property type="molecule type" value="Genomic_DNA"/>
</dbReference>
<evidence type="ECO:0000313" key="54">
    <source>
        <dbReference type="Proteomes" id="UP000256244"/>
    </source>
</evidence>
<evidence type="ECO:0000313" key="41">
    <source>
        <dbReference type="Proteomes" id="UP000186595"/>
    </source>
</evidence>
<dbReference type="EMBL" id="JACCJF010000002">
    <property type="protein sequence ID" value="MBZ4691971.1"/>
    <property type="molecule type" value="Genomic_DNA"/>
</dbReference>
<reference evidence="4 46" key="9">
    <citation type="submission" date="2017-10" db="EMBL/GenBank/DDBJ databases">
        <title>mcr-1 positive E.coli isolates in China.</title>
        <authorList>
            <person name="Li B."/>
            <person name="Wang X."/>
        </authorList>
    </citation>
    <scope>NUCLEOTIDE SEQUENCE [LARGE SCALE GENOMIC DNA]</scope>
    <source>
        <strain evidence="4 46">14EC029</strain>
    </source>
</reference>
<dbReference type="EMBL" id="SCIU01000001">
    <property type="protein sequence ID" value="RXB34477.1"/>
    <property type="molecule type" value="Genomic_DNA"/>
</dbReference>
<evidence type="ECO:0000313" key="27">
    <source>
        <dbReference type="EMBL" id="OZP02477.1"/>
    </source>
</evidence>
<dbReference type="Proteomes" id="UP000844228">
    <property type="component" value="Unassembled WGS sequence"/>
</dbReference>
<dbReference type="RefSeq" id="WP_000239192.1">
    <property type="nucleotide sequence ID" value="NZ_AP018796.1"/>
</dbReference>
<accession>A0A066Q0Y5</accession>
<evidence type="ECO:0000313" key="29">
    <source>
        <dbReference type="EMBL" id="PBN77582.1"/>
    </source>
</evidence>
<protein>
    <submittedName>
        <fullName evidence="33">Copper homeostasis protein (Lipoprotein nlpE)</fullName>
    </submittedName>
    <submittedName>
        <fullName evidence="3">Copper homeostasis/adhesion lipoprotein NlpE</fullName>
    </submittedName>
    <submittedName>
        <fullName evidence="19">Envelope stress response activation lipoprotein NlpE</fullName>
    </submittedName>
    <submittedName>
        <fullName evidence="7">Lipoprotein involved with copper homeostasis and adhesion</fullName>
    </submittedName>
</protein>
<dbReference type="NCBIfam" id="NF007814">
    <property type="entry name" value="PRK10523.1"/>
    <property type="match status" value="1"/>
</dbReference>
<dbReference type="Proteomes" id="UP000256244">
    <property type="component" value="Chromosome"/>
</dbReference>
<dbReference type="Gene3D" id="2.40.50.540">
    <property type="match status" value="1"/>
</dbReference>
<dbReference type="Proteomes" id="UP000239554">
    <property type="component" value="Chromosome"/>
</dbReference>
<dbReference type="EMBL" id="MPGR01000001">
    <property type="protein sequence ID" value="OKB71968.1"/>
    <property type="molecule type" value="Genomic_DNA"/>
</dbReference>
<dbReference type="InterPro" id="IPR038139">
    <property type="entry name" value="NlpE_C_sf"/>
</dbReference>
<dbReference type="Pfam" id="PF17185">
    <property type="entry name" value="NlpE_C"/>
    <property type="match status" value="1"/>
</dbReference>
<evidence type="ECO:0000313" key="53">
    <source>
        <dbReference type="Proteomes" id="UP000255543"/>
    </source>
</evidence>
<dbReference type="Proteomes" id="UP000487258">
    <property type="component" value="Unassembled WGS sequence"/>
</dbReference>
<dbReference type="EMBL" id="AASXRC010000008">
    <property type="protein sequence ID" value="EFI0212708.1"/>
    <property type="molecule type" value="Genomic_DNA"/>
</dbReference>
<evidence type="ECO:0000313" key="50">
    <source>
        <dbReference type="Proteomes" id="UP000254088"/>
    </source>
</evidence>
<evidence type="ECO:0000313" key="11">
    <source>
        <dbReference type="EMBL" id="EFH6096143.1"/>
    </source>
</evidence>
<dbReference type="EMBL" id="UGCP01000002">
    <property type="protein sequence ID" value="STI83683.1"/>
    <property type="molecule type" value="Genomic_DNA"/>
</dbReference>
<dbReference type="Proteomes" id="UP000218543">
    <property type="component" value="Unassembled WGS sequence"/>
</dbReference>
<dbReference type="GeneID" id="93777231"/>
<evidence type="ECO:0000313" key="25">
    <source>
        <dbReference type="EMBL" id="OKB71968.1"/>
    </source>
</evidence>
<reference evidence="32 57" key="19">
    <citation type="submission" date="2019-01" db="EMBL/GenBank/DDBJ databases">
        <title>Genomic analysis of febrile catheter-associated UTI E. coli isolates.</title>
        <authorList>
            <person name="Potter R."/>
            <person name="Zou Z."/>
            <person name="Henderson J."/>
            <person name="Dantas G."/>
        </authorList>
    </citation>
    <scope>NUCLEOTIDE SEQUENCE [LARGE SCALE GENOMIC DNA]</scope>
    <source>
        <strain evidence="32 57">49_rectal</strain>
    </source>
</reference>
<evidence type="ECO:0000313" key="39">
    <source>
        <dbReference type="Proteomes" id="UP000036331"/>
    </source>
</evidence>
<dbReference type="EMBL" id="AASSGK010000007">
    <property type="protein sequence ID" value="EFG2160515.1"/>
    <property type="molecule type" value="Genomic_DNA"/>
</dbReference>
<reference evidence="22 59" key="23">
    <citation type="submission" date="2019-12" db="EMBL/GenBank/DDBJ databases">
        <title>Enteriobacteria Tanzani isolates_8377-8380.</title>
        <authorList>
            <person name="Subbiah M."/>
            <person name="Call D."/>
        </authorList>
    </citation>
    <scope>NUCLEOTIDE SEQUENCE [LARGE SCALE GENOMIC DNA]</scope>
    <source>
        <strain evidence="22 59">8380wG1</strain>
    </source>
</reference>
<dbReference type="EMBL" id="AASCJS010000019">
    <property type="protein sequence ID" value="EFA9846801.1"/>
    <property type="molecule type" value="Genomic_DNA"/>
</dbReference>
<reference evidence="26 42" key="6">
    <citation type="submission" date="2017-05" db="EMBL/GenBank/DDBJ databases">
        <title>Sequencing of Escherichia coli that cause persistent and transient Mastitis.</title>
        <authorList>
            <person name="Thacker T.C."/>
            <person name="Lippolis J.D."/>
            <person name="Brunelle B.W."/>
            <person name="Casey T.A."/>
            <person name="Reinhardt T.A."/>
            <person name="Sacco R.E."/>
            <person name="Holman D.B."/>
        </authorList>
    </citation>
    <scope>NUCLEOTIDE SEQUENCE [LARGE SCALE GENOMIC DNA]</scope>
    <source>
        <strain evidence="26 42">ECA-B</strain>
    </source>
</reference>
<evidence type="ECO:0000313" key="36">
    <source>
        <dbReference type="EMBL" id="STM57585.1"/>
    </source>
</evidence>
<reference evidence="27 55" key="7">
    <citation type="submission" date="2017-07" db="EMBL/GenBank/DDBJ databases">
        <authorList>
            <person name="Zhi S."/>
            <person name="Banting G."/>
            <person name="Neumann N."/>
        </authorList>
    </citation>
    <scope>NUCLEOTIDE SEQUENCE [LARGE SCALE GENOMIC DNA]</scope>
    <source>
        <strain evidence="27 55">WW41</strain>
    </source>
</reference>
<dbReference type="EMBL" id="JAETYZ010000005">
    <property type="protein sequence ID" value="MBL6233558.1"/>
    <property type="molecule type" value="Genomic_DNA"/>
</dbReference>
<dbReference type="Proteomes" id="UP000264870">
    <property type="component" value="Unassembled WGS sequence"/>
</dbReference>
<dbReference type="EMBL" id="MRVZ01000018">
    <property type="protein sequence ID" value="PAU25065.1"/>
    <property type="molecule type" value="Genomic_DNA"/>
</dbReference>
<evidence type="ECO:0000313" key="47">
    <source>
        <dbReference type="Proteomes" id="UP000239554"/>
    </source>
</evidence>
<dbReference type="FunFam" id="2.40.128.300:FF:000001">
    <property type="entry name" value="Copper homeostasis/adhesion lipoprotein NlpE"/>
    <property type="match status" value="1"/>
</dbReference>
<dbReference type="EMBL" id="DABALL010000024">
    <property type="protein sequence ID" value="HAH1420209.1"/>
    <property type="molecule type" value="Genomic_DNA"/>
</dbReference>
<evidence type="ECO:0000313" key="60">
    <source>
        <dbReference type="Proteomes" id="UP000447081"/>
    </source>
</evidence>
<dbReference type="EMBL" id="JAOVKC010000024">
    <property type="protein sequence ID" value="MCV5623805.1"/>
    <property type="molecule type" value="Genomic_DNA"/>
</dbReference>
<evidence type="ECO:0000313" key="65">
    <source>
        <dbReference type="Proteomes" id="UP000531463"/>
    </source>
</evidence>
<dbReference type="AlphaFoldDB" id="A0A066Q0Y5"/>
<evidence type="ECO:0000313" key="6">
    <source>
        <dbReference type="EMBL" id="AXO05929.1"/>
    </source>
</evidence>
<evidence type="ECO:0000313" key="69">
    <source>
        <dbReference type="Proteomes" id="UP000615017"/>
    </source>
</evidence>
<evidence type="ECO:0000313" key="62">
    <source>
        <dbReference type="Proteomes" id="UP000521994"/>
    </source>
</evidence>
<evidence type="ECO:0000259" key="2">
    <source>
        <dbReference type="Pfam" id="PF17185"/>
    </source>
</evidence>
<dbReference type="Proteomes" id="UP000430387">
    <property type="component" value="Unassembled WGS sequence"/>
</dbReference>
<evidence type="ECO:0000313" key="4">
    <source>
        <dbReference type="EMBL" id="AUK02596.1"/>
    </source>
</evidence>
<reference evidence="5 47" key="12">
    <citation type="journal article" date="2018" name="MBio">
        <title>Genomic Analysis of Hospital Plumbing Reveals Diverse Reservoir of Bacterial Plasmids Conferring Carbapenem Resistance.</title>
        <authorList>
            <consortium name="NISC Comparative Sequencing Program"/>
            <person name="Weingarten R.A."/>
            <person name="Johnson R.C."/>
            <person name="Conlan S."/>
            <person name="Ramsburg A.M."/>
            <person name="Dekker J.P."/>
            <person name="Lau A.F."/>
            <person name="Khil P."/>
            <person name="Odom R.T."/>
            <person name="Deming C."/>
            <person name="Park M."/>
            <person name="Thomas P.J."/>
            <person name="Henderson D.K."/>
            <person name="Palmore T.N."/>
            <person name="Segre J.A."/>
            <person name="Frank K.M."/>
        </authorList>
    </citation>
    <scope>NUCLEOTIDE SEQUENCE [LARGE SCALE GENOMIC DNA]</scope>
    <source>
        <strain evidence="5 47">ECONIH4</strain>
    </source>
</reference>
<reference evidence="18 69" key="28">
    <citation type="submission" date="2021-01" db="EMBL/GenBank/DDBJ databases">
        <title>Genomes of Escherichia coli STEC strains from raw meat-based diets for companion animals.</title>
        <authorList>
            <person name="Stevens M.J.A."/>
            <person name="Stephan R."/>
        </authorList>
    </citation>
    <scope>NUCLEOTIDE SEQUENCE [LARGE SCALE GENOMIC DNA]</scope>
    <source>
        <strain evidence="18 69">LSC1-58</strain>
    </source>
</reference>
<dbReference type="EMBL" id="WUIG01001229">
    <property type="protein sequence ID" value="MXJ12390.1"/>
    <property type="molecule type" value="Genomic_DNA"/>
</dbReference>
<dbReference type="Proteomes" id="UP000521994">
    <property type="component" value="Unassembled WGS sequence"/>
</dbReference>
<dbReference type="EMBL" id="RROO01000016">
    <property type="protein sequence ID" value="TJF66865.1"/>
    <property type="molecule type" value="Genomic_DNA"/>
</dbReference>
<reference evidence="24 40" key="2">
    <citation type="submission" date="2016-10" db="EMBL/GenBank/DDBJ databases">
        <title>Comprehensive resistome analysis reveals the prevalence of NDM and MCR-1 in Chinese poultry production.</title>
        <authorList>
            <person name="Wang Y."/>
            <person name="Zhang R."/>
            <person name="Li J."/>
            <person name="Wu Z."/>
            <person name="Wenjuan Y."/>
            <person name="Schwarz S."/>
            <person name="Tyrrell J."/>
            <person name="Zheng Y."/>
            <person name="Wang S."/>
            <person name="Shen Z."/>
            <person name="Liu Z."/>
            <person name="Lei L."/>
            <person name="Li M."/>
            <person name="Zhang Q."/>
            <person name="Wu C."/>
            <person name="Zhang Q."/>
            <person name="Wu Y."/>
            <person name="Walsh T."/>
            <person name="Shen J."/>
        </authorList>
    </citation>
    <scope>NUCLEOTIDE SEQUENCE [LARGE SCALE GENOMIC DNA]</scope>
    <source>
        <strain evidence="24 40">574</strain>
    </source>
</reference>
<dbReference type="Proteomes" id="UP000255543">
    <property type="component" value="Unassembled WGS sequence"/>
</dbReference>
<dbReference type="PROSITE" id="PS51257">
    <property type="entry name" value="PROKAR_LIPOPROTEIN"/>
    <property type="match status" value="1"/>
</dbReference>
<gene>
    <name evidence="19" type="primary">nlpE</name>
    <name evidence="19" type="synonym">cutF</name>
    <name evidence="29" type="ORF">ABE91_003770</name>
    <name evidence="12" type="ORF">BG944_001848</name>
    <name evidence="24" type="ORF">BK300_11015</name>
    <name evidence="25" type="ORF">BMT50_03890</name>
    <name evidence="10" type="ORF">BRV02_001561</name>
    <name evidence="28" type="ORF">BTQ06_06610</name>
    <name evidence="8" type="ORF">C1Q91_003224</name>
    <name evidence="5" type="ORF">C3F40_12120</name>
    <name evidence="38" type="ORF">C9194_10570</name>
    <name evidence="26" type="ORF">CCS08_22465</name>
    <name evidence="14" type="ORF">CF22_003971</name>
    <name evidence="27" type="ORF">CG702_14125</name>
    <name evidence="19" type="ORF">CQ842_02775</name>
    <name evidence="3" type="ORF">CQ842_07060</name>
    <name evidence="4" type="ORF">CR538_20520</name>
    <name evidence="30" type="ORF">CWS33_09740</name>
    <name evidence="31" type="ORF">DIV22_06390</name>
    <name evidence="6" type="ORF">DS732_05895</name>
    <name evidence="7" type="ORF">E2863_00187</name>
    <name evidence="9" type="ORF">E5H86_15770</name>
    <name evidence="13" type="ORF">EN85_001924</name>
    <name evidence="32" type="ORF">EPS97_01185</name>
    <name evidence="11" type="ORF">GAI89_16045</name>
    <name evidence="22" type="ORF">GQA06_16430</name>
    <name evidence="21" type="ORF">GQM04_26255</name>
    <name evidence="23" type="ORF">GRW24_28695</name>
    <name evidence="15" type="ORF">HHH44_003639</name>
    <name evidence="16" type="ORF">HKA49_001628</name>
    <name evidence="17" type="ORF">J8F57_004112</name>
    <name evidence="18" type="ORF">JNA65_06415</name>
    <name evidence="36" type="ORF">NCTC10429_04169</name>
    <name evidence="34" type="ORF">NCTC8179_01408</name>
    <name evidence="35" type="ORF">NCTC8333_04730</name>
    <name evidence="33" type="ORF">NCTC8622_02714</name>
    <name evidence="37" type="ORF">NCTC8960_01537</name>
    <name evidence="20" type="ORF">OFN31_18825</name>
</gene>
<feature type="signal peptide" evidence="1">
    <location>
        <begin position="1"/>
        <end position="19"/>
    </location>
</feature>
<evidence type="ECO:0000313" key="13">
    <source>
        <dbReference type="EMBL" id="EFL9836955.1"/>
    </source>
</evidence>
<evidence type="ECO:0000313" key="63">
    <source>
        <dbReference type="Proteomes" id="UP000523388"/>
    </source>
</evidence>
<dbReference type="EMBL" id="AASWKH010000015">
    <property type="protein sequence ID" value="EFH6096143.1"/>
    <property type="molecule type" value="Genomic_DNA"/>
</dbReference>
<dbReference type="Proteomes" id="UP000528504">
    <property type="component" value="Unassembled WGS sequence"/>
</dbReference>
<proteinExistence type="predicted"/>
<evidence type="ECO:0000313" key="38">
    <source>
        <dbReference type="EMBL" id="TJF66865.1"/>
    </source>
</evidence>
<reference evidence="29 39" key="1">
    <citation type="journal article" date="2015" name="Genome Announc.">
        <title>Draft Genome Sequences of Human-Pathogenic Escherichia coli O26:H11 Strains Carrying the stx2 Gene Only and Circulating in France.</title>
        <authorList>
            <person name="Delannoy S."/>
            <person name="Mariani-Kurkdjian P."/>
            <person name="Bonacorsi S."/>
            <person name="Liguori S."/>
            <person name="Ison S.A."/>
            <person name="Fach P."/>
        </authorList>
    </citation>
    <scope>NUCLEOTIDE SEQUENCE [LARGE SCALE GENOMIC DNA]</scope>
    <source>
        <strain evidence="29 39">34870</strain>
    </source>
</reference>
<dbReference type="EMBL" id="UGFE01000002">
    <property type="protein sequence ID" value="STM25689.1"/>
    <property type="molecule type" value="Genomic_DNA"/>
</dbReference>
<dbReference type="EMBL" id="LDXE02000001">
    <property type="protein sequence ID" value="PBN77582.1"/>
    <property type="molecule type" value="Genomic_DNA"/>
</dbReference>
<dbReference type="Gene3D" id="2.40.128.300">
    <property type="match status" value="1"/>
</dbReference>
<dbReference type="Proteomes" id="UP000868636">
    <property type="component" value="Unassembled WGS sequence"/>
</dbReference>
<evidence type="ECO:0000313" key="32">
    <source>
        <dbReference type="EMBL" id="RXB34477.1"/>
    </source>
</evidence>
<dbReference type="Proteomes" id="UP000534332">
    <property type="component" value="Unassembled WGS sequence"/>
</dbReference>
<evidence type="ECO:0000313" key="30">
    <source>
        <dbReference type="EMBL" id="PKD90377.1"/>
    </source>
</evidence>
<evidence type="ECO:0000313" key="64">
    <source>
        <dbReference type="Proteomes" id="UP000528504"/>
    </source>
</evidence>
<evidence type="ECO:0000313" key="24">
    <source>
        <dbReference type="EMBL" id="OJN38019.1"/>
    </source>
</evidence>
<feature type="chain" id="PRO_5015027167" evidence="1">
    <location>
        <begin position="20"/>
        <end position="236"/>
    </location>
</feature>
<dbReference type="EMBL" id="NNAK01000031">
    <property type="protein sequence ID" value="OZP02477.1"/>
    <property type="molecule type" value="Genomic_DNA"/>
</dbReference>
<dbReference type="EMBL" id="DABFUC010000006">
    <property type="protein sequence ID" value="HAI8957502.1"/>
    <property type="molecule type" value="Genomic_DNA"/>
</dbReference>
<dbReference type="Proteomes" id="UP000615017">
    <property type="component" value="Unassembled WGS sequence"/>
</dbReference>
<reference evidence="31 48" key="13">
    <citation type="submission" date="2018-05" db="EMBL/GenBank/DDBJ databases">
        <title>Genomic sequencing of EHEC O26 New European Clone.</title>
        <authorList>
            <person name="Karnisova L."/>
            <person name="Nunvar J."/>
            <person name="Marejkova M."/>
            <person name="Mellmann A."/>
            <person name="Drevinek P."/>
            <person name="Blahova K."/>
            <person name="Bielaszewska M."/>
        </authorList>
    </citation>
    <scope>NUCLEOTIDE SEQUENCE [LARGE SCALE GENOMIC DNA]</scope>
    <source>
        <strain evidence="31 48">14-391</strain>
    </source>
</reference>
<dbReference type="Proteomes" id="UP000531916">
    <property type="component" value="Unassembled WGS sequence"/>
</dbReference>
<dbReference type="EMBL" id="UGEX01000002">
    <property type="protein sequence ID" value="STM57585.1"/>
    <property type="molecule type" value="Genomic_DNA"/>
</dbReference>
<dbReference type="Proteomes" id="UP000523388">
    <property type="component" value="Unassembled WGS sequence"/>
</dbReference>
<dbReference type="EMBL" id="CP024092">
    <property type="protein sequence ID" value="ATP23369.1"/>
    <property type="molecule type" value="Genomic_DNA"/>
</dbReference>
<evidence type="ECO:0000313" key="55">
    <source>
        <dbReference type="Proteomes" id="UP000264870"/>
    </source>
</evidence>
<dbReference type="EMBL" id="AASEPP010000025">
    <property type="protein sequence ID" value="EFC2247231.1"/>
    <property type="molecule type" value="Genomic_DNA"/>
</dbReference>
<dbReference type="Proteomes" id="UP000184077">
    <property type="component" value="Unassembled WGS sequence"/>
</dbReference>
<keyword evidence="1" id="KW-0732">Signal</keyword>
<dbReference type="Proteomes" id="UP000305093">
    <property type="component" value="Unassembled WGS sequence"/>
</dbReference>
<dbReference type="OMA" id="GTWVMNQ"/>
<evidence type="ECO:0000313" key="58">
    <source>
        <dbReference type="Proteomes" id="UP000305093"/>
    </source>
</evidence>
<dbReference type="EMBL" id="UGFO01000006">
    <property type="protein sequence ID" value="STN11328.1"/>
    <property type="molecule type" value="Genomic_DNA"/>
</dbReference>
<evidence type="ECO:0000313" key="48">
    <source>
        <dbReference type="Proteomes" id="UP000248865"/>
    </source>
</evidence>
<evidence type="ECO:0000313" key="43">
    <source>
        <dbReference type="Proteomes" id="UP000218543"/>
    </source>
</evidence>
<evidence type="ECO:0000313" key="59">
    <source>
        <dbReference type="Proteomes" id="UP000430387"/>
    </source>
</evidence>
<dbReference type="Proteomes" id="UP000255057">
    <property type="component" value="Unassembled WGS sequence"/>
</dbReference>
<evidence type="ECO:0000313" key="67">
    <source>
        <dbReference type="Proteomes" id="UP000534332"/>
    </source>
</evidence>
<dbReference type="EMBL" id="AP018802">
    <property type="protein sequence ID" value="BBF51719.1"/>
    <property type="molecule type" value="Genomic_DNA"/>
</dbReference>
<name>A0A066Q0Y5_ECOLX</name>
<dbReference type="Proteomes" id="UP000842385">
    <property type="component" value="Unassembled WGS sequence"/>
</dbReference>
<reference evidence="23 60" key="22">
    <citation type="submission" date="2019-12" db="EMBL/GenBank/DDBJ databases">
        <title>Enteriobacteria Tanzani isolates_10434.</title>
        <authorList>
            <person name="Subbiah M."/>
            <person name="Call D."/>
        </authorList>
    </citation>
    <scope>NUCLEOTIDE SEQUENCE [LARGE SCALE GENOMIC DNA]</scope>
    <source>
        <strain evidence="23 60">10434wG3</strain>
    </source>
</reference>
<evidence type="ECO:0000313" key="70">
    <source>
        <dbReference type="Proteomes" id="UP000842385"/>
    </source>
</evidence>
<reference evidence="10 67" key="25">
    <citation type="submission" date="2020-02" db="EMBL/GenBank/DDBJ databases">
        <authorList>
            <person name="Ashton P.M."/>
            <person name="Dallman T."/>
            <person name="Nair S."/>
            <person name="De Pinna E."/>
            <person name="Peters T."/>
            <person name="Grant K."/>
        </authorList>
    </citation>
    <scope>NUCLEOTIDE SEQUENCE [LARGE SCALE GENOMIC DNA]</scope>
    <source>
        <strain evidence="10 67">188143</strain>
    </source>
</reference>
<evidence type="ECO:0000313" key="18">
    <source>
        <dbReference type="EMBL" id="MBL6233558.1"/>
    </source>
</evidence>
<evidence type="ECO:0000313" key="57">
    <source>
        <dbReference type="Proteomes" id="UP000290652"/>
    </source>
</evidence>
<evidence type="ECO:0000313" key="35">
    <source>
        <dbReference type="EMBL" id="STM25689.1"/>
    </source>
</evidence>
<evidence type="ECO:0000313" key="15">
    <source>
        <dbReference type="EMBL" id="HAH1420209.1"/>
    </source>
</evidence>
<evidence type="ECO:0000313" key="61">
    <source>
        <dbReference type="Proteomes" id="UP000487258"/>
    </source>
</evidence>
<dbReference type="Proteomes" id="UP000197270">
    <property type="component" value="Unassembled WGS sequence"/>
</dbReference>
<dbReference type="Proteomes" id="UP001208624">
    <property type="component" value="Unassembled WGS sequence"/>
</dbReference>
<reference evidence="12 62" key="24">
    <citation type="submission" date="2020-02" db="EMBL/GenBank/DDBJ databases">
        <authorList>
            <consortium name="PulseNet: The National Subtyping Network for Foodborne Disease Surveillance"/>
            <person name="Tarr C.L."/>
            <person name="Trees E."/>
            <person name="Katz L.S."/>
            <person name="Carleton-Romer H.A."/>
            <person name="Stroika S."/>
            <person name="Kucerova Z."/>
            <person name="Roache K.F."/>
            <person name="Sabol A.L."/>
            <person name="Besser J."/>
            <person name="Gerner-Smidt P."/>
        </authorList>
    </citation>
    <scope>NUCLEOTIDE SEQUENCE [LARGE SCALE GENOMIC DNA]</scope>
    <source>
        <strain evidence="12 62">2014C-3796</strain>
    </source>
</reference>
<dbReference type="Proteomes" id="UP000234238">
    <property type="component" value="Chromosome"/>
</dbReference>
<dbReference type="EMBL" id="CP024141">
    <property type="protein sequence ID" value="AUK02596.1"/>
    <property type="molecule type" value="Genomic_DNA"/>
</dbReference>
<sequence length="236" mass="25884">MVKKAIVTAMAVISLFTLMGCNNRAEVDTLSPAQAAELKPMPQSWRGVLPCADCEGIETSLFLEKDGTWVMNERYLGAREEPSSFASYGTWARTADKLVLTDSKGEKSYYRAKGDALEMLDREGNPIESQFNYTLEPAQSSLPMTPMTLRGMYFYMADAATFTDCATGKRFMVANNAELERSYLAARGHSEKPVLLSVEGHFTLEANPDTGAPTKVLAPDTAGKFYPNKDCSSLGQ</sequence>
<evidence type="ECO:0000313" key="33">
    <source>
        <dbReference type="EMBL" id="STI83683.1"/>
    </source>
</evidence>
<evidence type="ECO:0000313" key="56">
    <source>
        <dbReference type="Proteomes" id="UP000281900"/>
    </source>
</evidence>
<reference evidence="3 44" key="8">
    <citation type="submission" date="2017-10" db="EMBL/GenBank/DDBJ databases">
        <title>Genome and in vitro analysis of Escherichia coli resistant to antibiotic.</title>
        <authorList>
            <person name="Pereira U.P."/>
            <person name="Facimoto C.T."/>
            <person name="Campos P.A."/>
            <person name="Araujo B.F."/>
            <person name="Royer S."/>
            <person name="Goncalves I.R."/>
            <person name="Ferreira M.L."/>
            <person name="Gontijo P."/>
            <person name="Ribas R.M."/>
        </authorList>
    </citation>
    <scope>NUCLEOTIDE SEQUENCE [LARGE SCALE GENOMIC DNA]</scope>
    <source>
        <strain evidence="3 44">UFU_EC98</strain>
    </source>
</reference>
<dbReference type="Proteomes" id="UP000036331">
    <property type="component" value="Unassembled WGS sequence"/>
</dbReference>
<dbReference type="EMBL" id="QFSS01000017">
    <property type="protein sequence ID" value="PZZ72483.1"/>
    <property type="molecule type" value="Genomic_DNA"/>
</dbReference>
<evidence type="ECO:0000313" key="14">
    <source>
        <dbReference type="EMBL" id="EFM0517917.1"/>
    </source>
</evidence>
<reference evidence="9 66" key="20">
    <citation type="submission" date="2019-04" db="EMBL/GenBank/DDBJ databases">
        <authorList>
            <consortium name="NARMS: The National Antimicrobial Resistance Monitoring System"/>
        </authorList>
    </citation>
    <scope>NUCLEOTIDE SEQUENCE [LARGE SCALE GENOMIC DNA]</scope>
    <source>
        <strain evidence="11 65">CVM N19EC0510</strain>
        <strain evidence="9 66">FSIS11919500</strain>
    </source>
</reference>
<evidence type="ECO:0000256" key="1">
    <source>
        <dbReference type="SAM" id="SignalP"/>
    </source>
</evidence>
<reference evidence="30 45" key="10">
    <citation type="submission" date="2017-12" db="EMBL/GenBank/DDBJ databases">
        <title>Rapid rising of carbapenem-resistant Enterobacteriaceae(CRE) and emergence of colistin resistance genemcr-1 in CRE in the hospital of Henan, China.</title>
        <authorList>
            <person name="Sun Q."/>
            <person name="Zhang R."/>
            <person name="Li Y."/>
            <person name="Shen Y."/>
            <person name="Zhang Y."/>
            <person name="Yang J."/>
            <person name="Shu L."/>
            <person name="Zhou H."/>
            <person name="Wang Y."/>
            <person name="Wang B."/>
            <person name="Shen Z."/>
        </authorList>
    </citation>
    <scope>NUCLEOTIDE SEQUENCE [LARGE SCALE GENOMIC DNA]</scope>
    <source>
        <strain evidence="30 45">3512</strain>
    </source>
</reference>
<dbReference type="Proteomes" id="UP000254718">
    <property type="component" value="Unassembled WGS sequence"/>
</dbReference>
<evidence type="ECO:0000313" key="17">
    <source>
        <dbReference type="EMBL" id="HAZ7493831.1"/>
    </source>
</evidence>
<dbReference type="Proteomes" id="UP000225264">
    <property type="component" value="Unassembled WGS sequence"/>
</dbReference>
<feature type="domain" description="NlpE C-terminal OB" evidence="2">
    <location>
        <begin position="144"/>
        <end position="232"/>
    </location>
</feature>
<dbReference type="InterPro" id="IPR033450">
    <property type="entry name" value="NlpE_C"/>
</dbReference>
<evidence type="ECO:0000313" key="16">
    <source>
        <dbReference type="EMBL" id="HAI8957502.1"/>
    </source>
</evidence>
<dbReference type="EMBL" id="AATJQG010000025">
    <property type="protein sequence ID" value="EFM0517917.1"/>
    <property type="molecule type" value="Genomic_DNA"/>
</dbReference>
<reference evidence="63 64" key="17">
    <citation type="submission" date="2018-08" db="EMBL/GenBank/DDBJ databases">
        <authorList>
            <consortium name="GenomeTrakr network: Whole genome sequencing for foodborne pathogen traceback"/>
        </authorList>
    </citation>
    <scope>NUCLEOTIDE SEQUENCE [LARGE SCALE GENOMIC DNA]</scope>
    <source>
        <strain evidence="8 63">AZ-TG102963</strain>
        <strain evidence="14 64">AZ-TG60901</strain>
        <strain evidence="13 68">AZ-TG73583</strain>
    </source>
</reference>
<dbReference type="Proteomes" id="UP000233549">
    <property type="component" value="Unassembled WGS sequence"/>
</dbReference>
<dbReference type="EMBL" id="DADPIR010000034">
    <property type="protein sequence ID" value="HAZ7493831.1"/>
    <property type="molecule type" value="Genomic_DNA"/>
</dbReference>
<keyword evidence="19" id="KW-0449">Lipoprotein</keyword>
<dbReference type="EMBL" id="CP026399">
    <property type="protein sequence ID" value="AUY02455.1"/>
    <property type="molecule type" value="Genomic_DNA"/>
</dbReference>
<dbReference type="EMBL" id="UGEB01000001">
    <property type="protein sequence ID" value="STK65286.1"/>
    <property type="molecule type" value="Genomic_DNA"/>
</dbReference>
<evidence type="ECO:0000313" key="68">
    <source>
        <dbReference type="Proteomes" id="UP000543257"/>
    </source>
</evidence>
<evidence type="ECO:0000313" key="45">
    <source>
        <dbReference type="Proteomes" id="UP000233549"/>
    </source>
</evidence>
<evidence type="ECO:0000313" key="10">
    <source>
        <dbReference type="EMBL" id="EFG2160515.1"/>
    </source>
</evidence>
<dbReference type="EMBL" id="CP031546">
    <property type="protein sequence ID" value="AXO05929.1"/>
    <property type="molecule type" value="Genomic_DNA"/>
</dbReference>
<evidence type="ECO:0000313" key="9">
    <source>
        <dbReference type="EMBL" id="EFC2247231.1"/>
    </source>
</evidence>
<evidence type="ECO:0000313" key="66">
    <source>
        <dbReference type="Proteomes" id="UP000531916"/>
    </source>
</evidence>
<evidence type="ECO:0000313" key="8">
    <source>
        <dbReference type="EMBL" id="EFA9846801.1"/>
    </source>
</evidence>
<evidence type="ECO:0000313" key="52">
    <source>
        <dbReference type="Proteomes" id="UP000255057"/>
    </source>
</evidence>
<reference evidence="29" key="5">
    <citation type="submission" date="2017-03" db="EMBL/GenBank/DDBJ databases">
        <title>The mobilome is the main driver of stx2-positive O26:H11 Escherichia coli strains evolution.</title>
        <authorList>
            <person name="Delannoy S."/>
            <person name="Mariani-Kurkdjian P."/>
            <person name="Webb H.E."/>
            <person name="Bonacorsi S."/>
            <person name="Fach P."/>
        </authorList>
    </citation>
    <scope>NUCLEOTIDE SEQUENCE</scope>
    <source>
        <strain evidence="29">34870</strain>
    </source>
</reference>
<dbReference type="Proteomes" id="UP000254079">
    <property type="component" value="Unassembled WGS sequence"/>
</dbReference>
<dbReference type="Proteomes" id="UP000290652">
    <property type="component" value="Unassembled WGS sequence"/>
</dbReference>
<evidence type="ECO:0000313" key="22">
    <source>
        <dbReference type="EMBL" id="MWR15359.1"/>
    </source>
</evidence>
<dbReference type="EMBL" id="MOHC01000018">
    <property type="protein sequence ID" value="OJN38019.1"/>
    <property type="molecule type" value="Genomic_DNA"/>
</dbReference>
<organism evidence="19 44">
    <name type="scientific">Escherichia coli</name>
    <dbReference type="NCBI Taxonomy" id="562"/>
    <lineage>
        <taxon>Bacteria</taxon>
        <taxon>Pseudomonadati</taxon>
        <taxon>Pseudomonadota</taxon>
        <taxon>Gammaproteobacteria</taxon>
        <taxon>Enterobacterales</taxon>
        <taxon>Enterobacteriaceae</taxon>
        <taxon>Escherichia</taxon>
    </lineage>
</organism>
<evidence type="ECO:0000313" key="31">
    <source>
        <dbReference type="EMBL" id="PZZ72483.1"/>
    </source>
</evidence>
<evidence type="ECO:0000313" key="12">
    <source>
        <dbReference type="EMBL" id="EFI0212708.1"/>
    </source>
</evidence>
<dbReference type="Pfam" id="PF04170">
    <property type="entry name" value="NlpE"/>
    <property type="match status" value="1"/>
</dbReference>
<dbReference type="InterPro" id="IPR007298">
    <property type="entry name" value="Cu-R_lipoprotein_NlpE"/>
</dbReference>
<evidence type="ECO:0000313" key="26">
    <source>
        <dbReference type="EMBL" id="OWW51872.1"/>
    </source>
</evidence>
<evidence type="ECO:0000313" key="34">
    <source>
        <dbReference type="EMBL" id="STK65286.1"/>
    </source>
</evidence>
<evidence type="ECO:0000313" key="3">
    <source>
        <dbReference type="EMBL" id="ATP23369.1"/>
    </source>
</evidence>
<reference evidence="15 70" key="11">
    <citation type="journal article" date="2018" name="Genome Biol.">
        <title>SKESA: strategic k-mer extension for scrupulous assemblies.</title>
        <authorList>
            <person name="Souvorov A."/>
            <person name="Agarwala R."/>
            <person name="Lipman D.J."/>
        </authorList>
    </citation>
    <scope>NUCLEOTIDE SEQUENCE [LARGE SCALE GENOMIC DNA]</scope>
    <source>
        <strain evidence="17">SJP41</strain>
        <strain evidence="16 70">TW14994</strain>
        <strain evidence="15">W1_5_ERB1</strain>
    </source>
</reference>
<evidence type="ECO:0000313" key="23">
    <source>
        <dbReference type="EMBL" id="MXJ12390.1"/>
    </source>
</evidence>
<evidence type="ECO:0000313" key="46">
    <source>
        <dbReference type="Proteomes" id="UP000234238"/>
    </source>
</evidence>
<reference evidence="7 56" key="15">
    <citation type="submission" date="2018-07" db="EMBL/GenBank/DDBJ databases">
        <title>Genomic analysis of colistin resistant EHEC isolated from cattle in Japan.</title>
        <authorList>
            <person name="Kusumoto M."/>
            <person name="Misumi W."/>
            <person name="Ogura Y."/>
            <person name="Hayashi T."/>
            <person name="Akiba M."/>
        </authorList>
    </citation>
    <scope>NUCLEOTIDE SEQUENCE [LARGE SCALE GENOMIC DNA]</scope>
    <source>
        <strain evidence="7 56">E2863</strain>
    </source>
</reference>
<evidence type="ECO:0000313" key="51">
    <source>
        <dbReference type="Proteomes" id="UP000254718"/>
    </source>
</evidence>
<reference evidence="38 58" key="18">
    <citation type="submission" date="2018-12" db="EMBL/GenBank/DDBJ databases">
        <title>Food and Water Safety Consortium.</title>
        <authorList>
            <person name="Tyson S."/>
            <person name="Peterson C.-L."/>
            <person name="Olson A."/>
            <person name="Tyler S."/>
            <person name="Cabral J."/>
            <person name="Lynch T."/>
            <person name="Knox N."/>
            <person name="Van Domselaar G."/>
            <person name="Graham M."/>
        </authorList>
    </citation>
    <scope>NUCLEOTIDE SEQUENCE [LARGE SCALE GENOMIC DNA]</scope>
    <source>
        <strain evidence="38 58">FWSEC0419</strain>
    </source>
</reference>
<evidence type="ECO:0000313" key="28">
    <source>
        <dbReference type="EMBL" id="PAU25065.1"/>
    </source>
</evidence>
<evidence type="ECO:0000313" key="49">
    <source>
        <dbReference type="Proteomes" id="UP000254079"/>
    </source>
</evidence>
<dbReference type="Proteomes" id="UP000543257">
    <property type="component" value="Unassembled WGS sequence"/>
</dbReference>
<evidence type="ECO:0000313" key="21">
    <source>
        <dbReference type="EMBL" id="MWL48927.1"/>
    </source>
</evidence>
<evidence type="ECO:0000313" key="7">
    <source>
        <dbReference type="EMBL" id="BBF51719.1"/>
    </source>
</evidence>
<dbReference type="EMBL" id="NHTF01000069">
    <property type="protein sequence ID" value="OWW51872.1"/>
    <property type="molecule type" value="Genomic_DNA"/>
</dbReference>
<reference evidence="49 50" key="14">
    <citation type="submission" date="2018-06" db="EMBL/GenBank/DDBJ databases">
        <authorList>
            <consortium name="Pathogen Informatics"/>
            <person name="Doyle S."/>
        </authorList>
    </citation>
    <scope>NUCLEOTIDE SEQUENCE [LARGE SCALE GENOMIC DNA]</scope>
    <source>
        <strain evidence="36 50">NCTC10429</strain>
        <strain evidence="34 53">NCTC8179</strain>
        <strain evidence="35 51">NCTC8333</strain>
        <strain evidence="33 49">NCTC8622</strain>
        <strain evidence="37 52">NCTC8960</strain>
    </source>
</reference>
<dbReference type="Proteomes" id="UP000254088">
    <property type="component" value="Unassembled WGS sequence"/>
</dbReference>
<reference evidence="19 44" key="27">
    <citation type="submission" date="2020-06" db="EMBL/GenBank/DDBJ databases">
        <title>Genomic analysis of Escherichia coli Ec98 resistant to antibiotic.</title>
        <authorList>
            <person name="Campos L."/>
        </authorList>
    </citation>
    <scope>NUCLEOTIDE SEQUENCE [LARGE SCALE GENOMIC DNA]</scope>
    <source>
        <strain evidence="19 44">UFU_EC98</strain>
    </source>
</reference>
<evidence type="ECO:0000313" key="5">
    <source>
        <dbReference type="EMBL" id="AUY02455.1"/>
    </source>
</evidence>
<reference evidence="25 41" key="3">
    <citation type="submission" date="2016-11" db="EMBL/GenBank/DDBJ databases">
        <title>Draft genome sequences of five Shigatoxin-producing Escherichia coli isolates harboring the new recently described Subtilase cytotoxin allelic variant subAB2-3.</title>
        <authorList>
            <person name="Tasara T."/>
            <person name="Fierz L."/>
            <person name="Klumpp J."/>
            <person name="Schmidt H."/>
            <person name="Stephan R."/>
        </authorList>
    </citation>
    <scope>NUCLEOTIDE SEQUENCE [LARGE SCALE GENOMIC DNA]</scope>
    <source>
        <strain evidence="25 41">453</strain>
    </source>
</reference>
<dbReference type="Proteomes" id="UP000186595">
    <property type="component" value="Unassembled WGS sequence"/>
</dbReference>
<evidence type="ECO:0000313" key="19">
    <source>
        <dbReference type="EMBL" id="MBZ4691971.1"/>
    </source>
</evidence>
<dbReference type="Proteomes" id="UP000248865">
    <property type="component" value="Unassembled WGS sequence"/>
</dbReference>
<reference evidence="6 54" key="16">
    <citation type="submission" date="2018-08" db="EMBL/GenBank/DDBJ databases">
        <title>Complete genome sequencing and genomic characterization of five Escherichia coli strains co-producing MCR-1 and ESBLs from different origins in China.</title>
        <authorList>
            <person name="Bai L."/>
        </authorList>
    </citation>
    <scope>NUCLEOTIDE SEQUENCE [LARGE SCALE GENOMIC DNA]</scope>
    <source>
        <strain evidence="6">Cq9</strain>
        <strain evidence="54">cq9</strain>
    </source>
</reference>
<dbReference type="EMBL" id="PITP01000007">
    <property type="protein sequence ID" value="PKD90377.1"/>
    <property type="molecule type" value="Genomic_DNA"/>
</dbReference>
<evidence type="ECO:0000313" key="20">
    <source>
        <dbReference type="EMBL" id="MCV5623805.1"/>
    </source>
</evidence>
<dbReference type="EMBL" id="WTMY01000526">
    <property type="protein sequence ID" value="MWL48927.1"/>
    <property type="molecule type" value="Genomic_DNA"/>
</dbReference>
<dbReference type="Proteomes" id="UP000447081">
    <property type="component" value="Unassembled WGS sequence"/>
</dbReference>
<evidence type="ECO:0000313" key="37">
    <source>
        <dbReference type="EMBL" id="STN11328.1"/>
    </source>
</evidence>
<dbReference type="Proteomes" id="UP000281900">
    <property type="component" value="Chromosome"/>
</dbReference>
<reference evidence="28 43" key="4">
    <citation type="submission" date="2016-12" db="EMBL/GenBank/DDBJ databases">
        <title>Real-Time Genomic Investigation Underlying the Public Health Response to a Shiga Toxin-Producing Escherichia Coli O26:H11 Outbreak in a Nursery.</title>
        <authorList>
            <person name="Ferdous M."/>
            <person name="Moran-Gilad J."/>
            <person name="Rossen J.W."/>
            <person name="Gdalevich M."/>
        </authorList>
    </citation>
    <scope>NUCLEOTIDE SEQUENCE [LARGE SCALE GENOMIC DNA]</scope>
    <source>
        <strain evidence="28 43">STEC 514-2</strain>
    </source>
</reference>
<evidence type="ECO:0000313" key="42">
    <source>
        <dbReference type="Proteomes" id="UP000197270"/>
    </source>
</evidence>